<proteinExistence type="predicted"/>
<dbReference type="EMBL" id="WOBN01000052">
    <property type="protein sequence ID" value="MUK51413.1"/>
    <property type="molecule type" value="Genomic_DNA"/>
</dbReference>
<organism evidence="2 3">
    <name type="scientific">Aliivibrio fischeri</name>
    <name type="common">Vibrio fischeri</name>
    <dbReference type="NCBI Taxonomy" id="668"/>
    <lineage>
        <taxon>Bacteria</taxon>
        <taxon>Pseudomonadati</taxon>
        <taxon>Pseudomonadota</taxon>
        <taxon>Gammaproteobacteria</taxon>
        <taxon>Vibrionales</taxon>
        <taxon>Vibrionaceae</taxon>
        <taxon>Aliivibrio</taxon>
    </lineage>
</organism>
<evidence type="ECO:0000313" key="2">
    <source>
        <dbReference type="EMBL" id="MUK51413.1"/>
    </source>
</evidence>
<sequence length="94" mass="11235">MIYDYPDGNIDIKYLGNSLEFAAFDHLEVIRQGDIVESKRLREVLKFAMSEQERLDNEGHRERRKSDPPRRQEQQRQMRMNLAVINSMKKEIVI</sequence>
<dbReference type="Proteomes" id="UP000448038">
    <property type="component" value="Unassembled WGS sequence"/>
</dbReference>
<feature type="non-terminal residue" evidence="2">
    <location>
        <position position="1"/>
    </location>
</feature>
<accession>A0A844P5M0</accession>
<reference evidence="2 3" key="1">
    <citation type="submission" date="2019-11" db="EMBL/GenBank/DDBJ databases">
        <title>Using colonization assays and comparative genomics to discover symbiosis behaviors and factors in Vibrio fischeri.</title>
        <authorList>
            <person name="Bongrand C."/>
            <person name="Moriano-Gutierrez S."/>
            <person name="Arevalo P."/>
            <person name="Mcfall-Ngai M."/>
            <person name="Visick K."/>
            <person name="Polz M.F."/>
            <person name="Ruby E.G."/>
        </authorList>
    </citation>
    <scope>NUCLEOTIDE SEQUENCE [LARGE SCALE GENOMIC DNA]</scope>
    <source>
        <strain evidence="3">emors.4.1</strain>
    </source>
</reference>
<evidence type="ECO:0000313" key="3">
    <source>
        <dbReference type="Proteomes" id="UP000448038"/>
    </source>
</evidence>
<name>A0A844P5M0_ALIFS</name>
<feature type="compositionally biased region" description="Basic and acidic residues" evidence="1">
    <location>
        <begin position="52"/>
        <end position="76"/>
    </location>
</feature>
<dbReference type="AlphaFoldDB" id="A0A844P5M0"/>
<comment type="caution">
    <text evidence="2">The sequence shown here is derived from an EMBL/GenBank/DDBJ whole genome shotgun (WGS) entry which is preliminary data.</text>
</comment>
<gene>
    <name evidence="2" type="ORF">GNP88_20155</name>
</gene>
<protein>
    <submittedName>
        <fullName evidence="2">ISNCY family transposase</fullName>
    </submittedName>
</protein>
<feature type="region of interest" description="Disordered" evidence="1">
    <location>
        <begin position="52"/>
        <end position="78"/>
    </location>
</feature>
<evidence type="ECO:0000256" key="1">
    <source>
        <dbReference type="SAM" id="MobiDB-lite"/>
    </source>
</evidence>